<dbReference type="Gene3D" id="1.25.40.10">
    <property type="entry name" value="Tetratricopeptide repeat domain"/>
    <property type="match status" value="1"/>
</dbReference>
<dbReference type="EMBL" id="FQUM01000001">
    <property type="protein sequence ID" value="SHE38991.1"/>
    <property type="molecule type" value="Genomic_DNA"/>
</dbReference>
<proteinExistence type="predicted"/>
<dbReference type="RefSeq" id="WP_072998184.1">
    <property type="nucleotide sequence ID" value="NZ_FQUM01000001.1"/>
</dbReference>
<dbReference type="InterPro" id="IPR019734">
    <property type="entry name" value="TPR_rpt"/>
</dbReference>
<dbReference type="OrthoDB" id="1290858at2"/>
<dbReference type="SUPFAM" id="SSF81901">
    <property type="entry name" value="HCP-like"/>
    <property type="match status" value="1"/>
</dbReference>
<protein>
    <submittedName>
        <fullName evidence="2">Tetratricopeptide repeat-containing protein</fullName>
    </submittedName>
</protein>
<dbReference type="AlphaFoldDB" id="A0A1M4T3H4"/>
<feature type="repeat" description="TPR" evidence="1">
    <location>
        <begin position="63"/>
        <end position="96"/>
    </location>
</feature>
<accession>A0A1M4T3H4</accession>
<organism evidence="2 3">
    <name type="scientific">Mariniphaga anaerophila</name>
    <dbReference type="NCBI Taxonomy" id="1484053"/>
    <lineage>
        <taxon>Bacteria</taxon>
        <taxon>Pseudomonadati</taxon>
        <taxon>Bacteroidota</taxon>
        <taxon>Bacteroidia</taxon>
        <taxon>Marinilabiliales</taxon>
        <taxon>Prolixibacteraceae</taxon>
        <taxon>Mariniphaga</taxon>
    </lineage>
</organism>
<evidence type="ECO:0000313" key="2">
    <source>
        <dbReference type="EMBL" id="SHE38991.1"/>
    </source>
</evidence>
<keyword evidence="1" id="KW-0802">TPR repeat</keyword>
<dbReference type="Proteomes" id="UP000184164">
    <property type="component" value="Unassembled WGS sequence"/>
</dbReference>
<dbReference type="InterPro" id="IPR011990">
    <property type="entry name" value="TPR-like_helical_dom_sf"/>
</dbReference>
<name>A0A1M4T3H4_9BACT</name>
<gene>
    <name evidence="2" type="ORF">SAMN05444274_101246</name>
</gene>
<keyword evidence="3" id="KW-1185">Reference proteome</keyword>
<dbReference type="STRING" id="1484053.SAMN05444274_101246"/>
<dbReference type="SMART" id="SM00028">
    <property type="entry name" value="TPR"/>
    <property type="match status" value="1"/>
</dbReference>
<evidence type="ECO:0000313" key="3">
    <source>
        <dbReference type="Proteomes" id="UP000184164"/>
    </source>
</evidence>
<sequence>MKVEILQCNGCGANLSPDNTTCIYCQSENIIVSNSHPLNVEEKQAKKIANYFKAQVKEDPSDGEALFALGMFYLNLKLYDLAIKNFEAAITQLPDEADVYYYYALSLIRGKRPKSMNLKDIRRIEEYLNTAMQLDDKEKYFYLAAIINYDYYACNGLKVPQPNYNELISDAQTAEKEPDELDVLVKNVIIRDDQLLSIIQN</sequence>
<reference evidence="2 3" key="1">
    <citation type="submission" date="2016-11" db="EMBL/GenBank/DDBJ databases">
        <authorList>
            <person name="Jaros S."/>
            <person name="Januszkiewicz K."/>
            <person name="Wedrychowicz H."/>
        </authorList>
    </citation>
    <scope>NUCLEOTIDE SEQUENCE [LARGE SCALE GENOMIC DNA]</scope>
    <source>
        <strain evidence="2 3">DSM 26910</strain>
    </source>
</reference>
<evidence type="ECO:0000256" key="1">
    <source>
        <dbReference type="PROSITE-ProRule" id="PRU00339"/>
    </source>
</evidence>
<dbReference type="PROSITE" id="PS50005">
    <property type="entry name" value="TPR"/>
    <property type="match status" value="1"/>
</dbReference>